<dbReference type="Proteomes" id="UP000649617">
    <property type="component" value="Unassembled WGS sequence"/>
</dbReference>
<proteinExistence type="predicted"/>
<organism evidence="1 2">
    <name type="scientific">Symbiodinium pilosum</name>
    <name type="common">Dinoflagellate</name>
    <dbReference type="NCBI Taxonomy" id="2952"/>
    <lineage>
        <taxon>Eukaryota</taxon>
        <taxon>Sar</taxon>
        <taxon>Alveolata</taxon>
        <taxon>Dinophyceae</taxon>
        <taxon>Suessiales</taxon>
        <taxon>Symbiodiniaceae</taxon>
        <taxon>Symbiodinium</taxon>
    </lineage>
</organism>
<reference evidence="1" key="1">
    <citation type="submission" date="2021-02" db="EMBL/GenBank/DDBJ databases">
        <authorList>
            <person name="Dougan E. K."/>
            <person name="Rhodes N."/>
            <person name="Thang M."/>
            <person name="Chan C."/>
        </authorList>
    </citation>
    <scope>NUCLEOTIDE SEQUENCE</scope>
</reference>
<comment type="caution">
    <text evidence="1">The sequence shown here is derived from an EMBL/GenBank/DDBJ whole genome shotgun (WGS) entry which is preliminary data.</text>
</comment>
<sequence length="65" mass="6888">MGCVGILADAKCKAPGSWARNGSIRRNVRLHQSMQCSVNGCGSSDDAISVLSDLGWVVRVRIDGL</sequence>
<evidence type="ECO:0000313" key="2">
    <source>
        <dbReference type="Proteomes" id="UP000649617"/>
    </source>
</evidence>
<accession>A0A812Y649</accession>
<name>A0A812Y649_SYMPI</name>
<feature type="non-terminal residue" evidence="1">
    <location>
        <position position="65"/>
    </location>
</feature>
<keyword evidence="2" id="KW-1185">Reference proteome</keyword>
<dbReference type="AlphaFoldDB" id="A0A812Y649"/>
<dbReference type="EMBL" id="CAJNIZ010047080">
    <property type="protein sequence ID" value="CAE7761666.1"/>
    <property type="molecule type" value="Genomic_DNA"/>
</dbReference>
<evidence type="ECO:0000313" key="1">
    <source>
        <dbReference type="EMBL" id="CAE7761666.1"/>
    </source>
</evidence>
<protein>
    <submittedName>
        <fullName evidence="1">Uncharacterized protein</fullName>
    </submittedName>
</protein>
<gene>
    <name evidence="1" type="ORF">SPIL2461_LOCUS22229</name>
</gene>